<comment type="cofactor">
    <cofactor evidence="7">
        <name>Mg(2+)</name>
        <dbReference type="ChEBI" id="CHEBI:18420"/>
    </cofactor>
    <text evidence="7">Binds 1 Mg(2+) ion per subunit.</text>
</comment>
<gene>
    <name evidence="7" type="primary">aroK</name>
    <name evidence="8" type="ORF">HWQ67_03065</name>
</gene>
<feature type="binding site" evidence="7">
    <location>
        <position position="57"/>
    </location>
    <ligand>
        <name>substrate</name>
    </ligand>
</feature>
<accession>A0ABS6RVA0</accession>
<name>A0ABS6RVA0_9BACT</name>
<feature type="binding site" evidence="7">
    <location>
        <position position="79"/>
    </location>
    <ligand>
        <name>substrate</name>
    </ligand>
</feature>
<reference evidence="8 9" key="1">
    <citation type="journal article" date="2020" name="J Geophys Res Biogeosci">
        <title>Magnetotaxis as an Adaptation to Enable Bacterial Shuttling of Microbial Sulfur and Sulfur Cycling Across Aquatic Oxic#Anoxic Interfaces.</title>
        <authorList>
            <person name="Li J."/>
            <person name="Liu P."/>
            <person name="Wang J."/>
            <person name="Roberts A.P."/>
            <person name="Pan Y."/>
        </authorList>
    </citation>
    <scope>NUCLEOTIDE SEQUENCE [LARGE SCALE GENOMIC DNA]</scope>
    <source>
        <strain evidence="8 9">MYR-1_YQ</strain>
    </source>
</reference>
<keyword evidence="7" id="KW-0479">Metal-binding</keyword>
<dbReference type="Pfam" id="PF01202">
    <property type="entry name" value="SKI"/>
    <property type="match status" value="1"/>
</dbReference>
<keyword evidence="3 7" id="KW-0547">Nucleotide-binding</keyword>
<keyword evidence="5 7" id="KW-0067">ATP-binding</keyword>
<evidence type="ECO:0000256" key="3">
    <source>
        <dbReference type="ARBA" id="ARBA00022741"/>
    </source>
</evidence>
<keyword evidence="6 7" id="KW-0057">Aromatic amino acid biosynthesis</keyword>
<dbReference type="EC" id="2.7.1.71" evidence="7"/>
<dbReference type="Proteomes" id="UP001196980">
    <property type="component" value="Unassembled WGS sequence"/>
</dbReference>
<comment type="caution">
    <text evidence="8">The sequence shown here is derived from an EMBL/GenBank/DDBJ whole genome shotgun (WGS) entry which is preliminary data.</text>
</comment>
<dbReference type="CDD" id="cd00464">
    <property type="entry name" value="SK"/>
    <property type="match status" value="1"/>
</dbReference>
<comment type="caution">
    <text evidence="7">Lacks conserved residue(s) required for the propagation of feature annotation.</text>
</comment>
<comment type="subcellular location">
    <subcellularLocation>
        <location evidence="7">Cytoplasm</location>
    </subcellularLocation>
</comment>
<evidence type="ECO:0000256" key="2">
    <source>
        <dbReference type="ARBA" id="ARBA00022679"/>
    </source>
</evidence>
<evidence type="ECO:0000256" key="4">
    <source>
        <dbReference type="ARBA" id="ARBA00022777"/>
    </source>
</evidence>
<keyword evidence="9" id="KW-1185">Reference proteome</keyword>
<dbReference type="RefSeq" id="WP_218251180.1">
    <property type="nucleotide sequence ID" value="NZ_JABXWD010000032.1"/>
</dbReference>
<dbReference type="InterPro" id="IPR031322">
    <property type="entry name" value="Shikimate/glucono_kinase"/>
</dbReference>
<feature type="binding site" evidence="7">
    <location>
        <begin position="11"/>
        <end position="16"/>
    </location>
    <ligand>
        <name>ATP</name>
        <dbReference type="ChEBI" id="CHEBI:30616"/>
    </ligand>
</feature>
<comment type="function">
    <text evidence="7">Catalyzes the specific phosphorylation of the 3-hydroxyl group of shikimic acid using ATP as a cosubstrate.</text>
</comment>
<feature type="binding site" evidence="7">
    <location>
        <position position="117"/>
    </location>
    <ligand>
        <name>ATP</name>
        <dbReference type="ChEBI" id="CHEBI:30616"/>
    </ligand>
</feature>
<evidence type="ECO:0000256" key="1">
    <source>
        <dbReference type="ARBA" id="ARBA00022605"/>
    </source>
</evidence>
<keyword evidence="4 7" id="KW-0418">Kinase</keyword>
<organism evidence="8 9">
    <name type="scientific">Candidatus Magnetobacterium casense</name>
    <dbReference type="NCBI Taxonomy" id="1455061"/>
    <lineage>
        <taxon>Bacteria</taxon>
        <taxon>Pseudomonadati</taxon>
        <taxon>Nitrospirota</taxon>
        <taxon>Thermodesulfovibrionia</taxon>
        <taxon>Thermodesulfovibrionales</taxon>
        <taxon>Candidatus Magnetobacteriaceae</taxon>
        <taxon>Candidatus Magnetobacterium</taxon>
    </lineage>
</organism>
<dbReference type="EMBL" id="JABXWD010000032">
    <property type="protein sequence ID" value="MBV6340559.1"/>
    <property type="molecule type" value="Genomic_DNA"/>
</dbReference>
<protein>
    <recommendedName>
        <fullName evidence="7">Shikimate kinase</fullName>
        <shortName evidence="7">SK</shortName>
        <ecNumber evidence="7">2.7.1.71</ecNumber>
    </recommendedName>
</protein>
<evidence type="ECO:0000313" key="8">
    <source>
        <dbReference type="EMBL" id="MBV6340559.1"/>
    </source>
</evidence>
<comment type="pathway">
    <text evidence="7">Metabolic intermediate biosynthesis; chorismate biosynthesis; chorismate from D-erythrose 4-phosphate and phosphoenolpyruvate: step 5/7.</text>
</comment>
<sequence length="169" mass="18547">MKNIVLTGFMGTGKTTVGCLLSDTLGRPLIDIDSEIETATAMKINEIFATRGEPAFRDLETDMAQKVSSLKGVIISTGGGIVLREENMKHLRSNGYIVCLMAAPEAILSRVAGTDDRPLLKVPNPLQKIYELLDFRRPLYEKADLVIDTDDKTPEMVVAEIIAMTTFSL</sequence>
<feature type="binding site" evidence="7">
    <location>
        <position position="33"/>
    </location>
    <ligand>
        <name>substrate</name>
    </ligand>
</feature>
<keyword evidence="1 7" id="KW-0028">Amino-acid biosynthesis</keyword>
<dbReference type="GO" id="GO:0016301">
    <property type="term" value="F:kinase activity"/>
    <property type="evidence" value="ECO:0007669"/>
    <property type="project" value="UniProtKB-KW"/>
</dbReference>
<evidence type="ECO:0000313" key="9">
    <source>
        <dbReference type="Proteomes" id="UP001196980"/>
    </source>
</evidence>
<keyword evidence="7" id="KW-0460">Magnesium</keyword>
<comment type="subunit">
    <text evidence="7">Monomer.</text>
</comment>
<comment type="similarity">
    <text evidence="7">Belongs to the shikimate kinase family.</text>
</comment>
<dbReference type="PANTHER" id="PTHR21087:SF16">
    <property type="entry name" value="SHIKIMATE KINASE 1, CHLOROPLASTIC"/>
    <property type="match status" value="1"/>
</dbReference>
<dbReference type="InterPro" id="IPR000623">
    <property type="entry name" value="Shikimate_kinase/TSH1"/>
</dbReference>
<feature type="binding site" evidence="7">
    <location>
        <position position="15"/>
    </location>
    <ligand>
        <name>Mg(2+)</name>
        <dbReference type="ChEBI" id="CHEBI:18420"/>
    </ligand>
</feature>
<feature type="binding site" evidence="7">
    <location>
        <position position="136"/>
    </location>
    <ligand>
        <name>substrate</name>
    </ligand>
</feature>
<keyword evidence="7" id="KW-0963">Cytoplasm</keyword>
<dbReference type="HAMAP" id="MF_00109">
    <property type="entry name" value="Shikimate_kinase"/>
    <property type="match status" value="1"/>
</dbReference>
<evidence type="ECO:0000256" key="5">
    <source>
        <dbReference type="ARBA" id="ARBA00022840"/>
    </source>
</evidence>
<dbReference type="PANTHER" id="PTHR21087">
    <property type="entry name" value="SHIKIMATE KINASE"/>
    <property type="match status" value="1"/>
</dbReference>
<evidence type="ECO:0000256" key="7">
    <source>
        <dbReference type="HAMAP-Rule" id="MF_00109"/>
    </source>
</evidence>
<proteinExistence type="inferred from homology"/>
<keyword evidence="2 7" id="KW-0808">Transferase</keyword>
<evidence type="ECO:0000256" key="6">
    <source>
        <dbReference type="ARBA" id="ARBA00023141"/>
    </source>
</evidence>
<comment type="catalytic activity">
    <reaction evidence="7">
        <text>shikimate + ATP = 3-phosphoshikimate + ADP + H(+)</text>
        <dbReference type="Rhea" id="RHEA:13121"/>
        <dbReference type="ChEBI" id="CHEBI:15378"/>
        <dbReference type="ChEBI" id="CHEBI:30616"/>
        <dbReference type="ChEBI" id="CHEBI:36208"/>
        <dbReference type="ChEBI" id="CHEBI:145989"/>
        <dbReference type="ChEBI" id="CHEBI:456216"/>
        <dbReference type="EC" id="2.7.1.71"/>
    </reaction>
</comment>